<organism evidence="1 2">
    <name type="scientific">Cylindrospermum stagnale PCC 7417</name>
    <dbReference type="NCBI Taxonomy" id="56107"/>
    <lineage>
        <taxon>Bacteria</taxon>
        <taxon>Bacillati</taxon>
        <taxon>Cyanobacteriota</taxon>
        <taxon>Cyanophyceae</taxon>
        <taxon>Nostocales</taxon>
        <taxon>Nostocaceae</taxon>
        <taxon>Cylindrospermum</taxon>
    </lineage>
</organism>
<dbReference type="PATRIC" id="fig|56107.3.peg.6005"/>
<dbReference type="eggNOG" id="ENOG5032DC4">
    <property type="taxonomic scope" value="Bacteria"/>
</dbReference>
<reference evidence="1 2" key="1">
    <citation type="submission" date="2012-06" db="EMBL/GenBank/DDBJ databases">
        <title>Finished chromosome of genome of Cylindrospermum stagnale PCC 7417.</title>
        <authorList>
            <consortium name="US DOE Joint Genome Institute"/>
            <person name="Gugger M."/>
            <person name="Coursin T."/>
            <person name="Rippka R."/>
            <person name="Tandeau De Marsac N."/>
            <person name="Huntemann M."/>
            <person name="Wei C.-L."/>
            <person name="Han J."/>
            <person name="Detter J.C."/>
            <person name="Han C."/>
            <person name="Tapia R."/>
            <person name="Chen A."/>
            <person name="Kyrpides N."/>
            <person name="Mavromatis K."/>
            <person name="Markowitz V."/>
            <person name="Szeto E."/>
            <person name="Ivanova N."/>
            <person name="Pagani I."/>
            <person name="Pati A."/>
            <person name="Goodwin L."/>
            <person name="Nordberg H.P."/>
            <person name="Cantor M.N."/>
            <person name="Hua S.X."/>
            <person name="Woyke T."/>
            <person name="Kerfeld C.A."/>
        </authorList>
    </citation>
    <scope>NUCLEOTIDE SEQUENCE [LARGE SCALE GENOMIC DNA]</scope>
    <source>
        <strain evidence="1 2">PCC 7417</strain>
    </source>
</reference>
<keyword evidence="2" id="KW-1185">Reference proteome</keyword>
<dbReference type="KEGG" id="csg:Cylst_5460"/>
<dbReference type="RefSeq" id="WP_015210708.1">
    <property type="nucleotide sequence ID" value="NC_019757.1"/>
</dbReference>
<dbReference type="STRING" id="56107.Cylst_5460"/>
<evidence type="ECO:0008006" key="3">
    <source>
        <dbReference type="Google" id="ProtNLM"/>
    </source>
</evidence>
<dbReference type="Proteomes" id="UP000010475">
    <property type="component" value="Chromosome"/>
</dbReference>
<gene>
    <name evidence="1" type="ORF">Cylst_5460</name>
</gene>
<dbReference type="EMBL" id="CP003642">
    <property type="protein sequence ID" value="AFZ27473.1"/>
    <property type="molecule type" value="Genomic_DNA"/>
</dbReference>
<dbReference type="AlphaFoldDB" id="K9X4R6"/>
<evidence type="ECO:0000313" key="1">
    <source>
        <dbReference type="EMBL" id="AFZ27473.1"/>
    </source>
</evidence>
<proteinExistence type="predicted"/>
<name>K9X4R6_9NOST</name>
<sequence>MLKVKLQFSRFLVGLLLVVCFTFFTVYVANSQQLPLVEYQSKTFARETSKYKLATEVLLEIGIAKRYDTHFDHLIGTLIGKGDDFKLYTRFRKMFVREIGWRHFKDAYAAKLEADFSEDELKELLNLSKQPVMKKLLKSEVQAYMDTSKQRFKMGFELWDKYNNGKISLPPD</sequence>
<dbReference type="OrthoDB" id="574186at2"/>
<accession>K9X4R6</accession>
<dbReference type="HOGENOM" id="CLU_1559752_0_0_3"/>
<evidence type="ECO:0000313" key="2">
    <source>
        <dbReference type="Proteomes" id="UP000010475"/>
    </source>
</evidence>
<protein>
    <recommendedName>
        <fullName evidence="3">DUF2059 domain-containing protein</fullName>
    </recommendedName>
</protein>